<accession>A0A813FNQ1</accession>
<evidence type="ECO:0000256" key="1">
    <source>
        <dbReference type="SAM" id="Phobius"/>
    </source>
</evidence>
<keyword evidence="1" id="KW-0812">Transmembrane</keyword>
<evidence type="ECO:0000313" key="3">
    <source>
        <dbReference type="EMBL" id="CAE8614126.1"/>
    </source>
</evidence>
<proteinExistence type="predicted"/>
<dbReference type="EMBL" id="CAJNNV010025368">
    <property type="protein sequence ID" value="CAE8614126.1"/>
    <property type="molecule type" value="Genomic_DNA"/>
</dbReference>
<feature type="signal peptide" evidence="2">
    <location>
        <begin position="1"/>
        <end position="18"/>
    </location>
</feature>
<comment type="caution">
    <text evidence="3">The sequence shown here is derived from an EMBL/GenBank/DDBJ whole genome shotgun (WGS) entry which is preliminary data.</text>
</comment>
<organism evidence="3 4">
    <name type="scientific">Polarella glacialis</name>
    <name type="common">Dinoflagellate</name>
    <dbReference type="NCBI Taxonomy" id="89957"/>
    <lineage>
        <taxon>Eukaryota</taxon>
        <taxon>Sar</taxon>
        <taxon>Alveolata</taxon>
        <taxon>Dinophyceae</taxon>
        <taxon>Suessiales</taxon>
        <taxon>Suessiaceae</taxon>
        <taxon>Polarella</taxon>
    </lineage>
</organism>
<evidence type="ECO:0000313" key="4">
    <source>
        <dbReference type="Proteomes" id="UP000654075"/>
    </source>
</evidence>
<gene>
    <name evidence="3" type="ORF">PGLA1383_LOCUS31861</name>
</gene>
<feature type="chain" id="PRO_5032622577" evidence="2">
    <location>
        <begin position="19"/>
        <end position="150"/>
    </location>
</feature>
<sequence>MALRLMAVCLLVLPGALSASGFSSNETVTLTDSGCDLLEASLQSYIGSHCGASKKVTCVYGRYPDCSADDICNFKSGCGFVEDNDLVKFTSYGCSVDAILPPKGQVSCNVALTVAAVSYIVAGCLALITLSACCCYRCRRRRAAARESLV</sequence>
<dbReference type="AlphaFoldDB" id="A0A813FNQ1"/>
<evidence type="ECO:0000256" key="2">
    <source>
        <dbReference type="SAM" id="SignalP"/>
    </source>
</evidence>
<keyword evidence="2" id="KW-0732">Signal</keyword>
<dbReference type="Proteomes" id="UP000654075">
    <property type="component" value="Unassembled WGS sequence"/>
</dbReference>
<keyword evidence="4" id="KW-1185">Reference proteome</keyword>
<feature type="transmembrane region" description="Helical" evidence="1">
    <location>
        <begin position="110"/>
        <end position="136"/>
    </location>
</feature>
<name>A0A813FNQ1_POLGL</name>
<protein>
    <submittedName>
        <fullName evidence="3">Uncharacterized protein</fullName>
    </submittedName>
</protein>
<reference evidence="3" key="1">
    <citation type="submission" date="2021-02" db="EMBL/GenBank/DDBJ databases">
        <authorList>
            <person name="Dougan E. K."/>
            <person name="Rhodes N."/>
            <person name="Thang M."/>
            <person name="Chan C."/>
        </authorList>
    </citation>
    <scope>NUCLEOTIDE SEQUENCE</scope>
</reference>
<keyword evidence="1" id="KW-0472">Membrane</keyword>
<keyword evidence="1" id="KW-1133">Transmembrane helix</keyword>